<reference evidence="2" key="1">
    <citation type="journal article" date="2019" name="Int. J. Syst. Evol. Microbiol.">
        <title>The Global Catalogue of Microorganisms (GCM) 10K type strain sequencing project: providing services to taxonomists for standard genome sequencing and annotation.</title>
        <authorList>
            <consortium name="The Broad Institute Genomics Platform"/>
            <consortium name="The Broad Institute Genome Sequencing Center for Infectious Disease"/>
            <person name="Wu L."/>
            <person name="Ma J."/>
        </authorList>
    </citation>
    <scope>NUCLEOTIDE SEQUENCE [LARGE SCALE GENOMIC DNA]</scope>
    <source>
        <strain evidence="2">DFY28</strain>
    </source>
</reference>
<evidence type="ECO:0000313" key="1">
    <source>
        <dbReference type="EMBL" id="MFD1785526.1"/>
    </source>
</evidence>
<gene>
    <name evidence="1" type="ORF">ACFSC0_19160</name>
</gene>
<proteinExistence type="predicted"/>
<dbReference type="Proteomes" id="UP001597237">
    <property type="component" value="Unassembled WGS sequence"/>
</dbReference>
<keyword evidence="2" id="KW-1185">Reference proteome</keyword>
<sequence>MFGLVASLVASPAAACLEIPTAKGMAKTFAVADTVVDVQALTEAYVPVPNTMSLRVGIATARVLRVYKGSAREGYEITYRVLDGEWDGNRCPGRRFTRPDGKYRLYLKFAGDGGPPVIIHPTDAQSLPLR</sequence>
<name>A0ABW4N6P9_9CAUL</name>
<dbReference type="RefSeq" id="WP_377355234.1">
    <property type="nucleotide sequence ID" value="NZ_JBHUEY010000006.1"/>
</dbReference>
<organism evidence="1 2">
    <name type="scientific">Phenylobacterium terrae</name>
    <dbReference type="NCBI Taxonomy" id="2665495"/>
    <lineage>
        <taxon>Bacteria</taxon>
        <taxon>Pseudomonadati</taxon>
        <taxon>Pseudomonadota</taxon>
        <taxon>Alphaproteobacteria</taxon>
        <taxon>Caulobacterales</taxon>
        <taxon>Caulobacteraceae</taxon>
        <taxon>Phenylobacterium</taxon>
    </lineage>
</organism>
<comment type="caution">
    <text evidence="1">The sequence shown here is derived from an EMBL/GenBank/DDBJ whole genome shotgun (WGS) entry which is preliminary data.</text>
</comment>
<dbReference type="EMBL" id="JBHUEY010000006">
    <property type="protein sequence ID" value="MFD1785526.1"/>
    <property type="molecule type" value="Genomic_DNA"/>
</dbReference>
<protein>
    <submittedName>
        <fullName evidence="1">Uncharacterized protein</fullName>
    </submittedName>
</protein>
<accession>A0ABW4N6P9</accession>
<evidence type="ECO:0000313" key="2">
    <source>
        <dbReference type="Proteomes" id="UP001597237"/>
    </source>
</evidence>